<evidence type="ECO:0000313" key="3">
    <source>
        <dbReference type="EMBL" id="MBN9412674.1"/>
    </source>
</evidence>
<comment type="caution">
    <text evidence="3">The sequence shown here is derived from an EMBL/GenBank/DDBJ whole genome shotgun (WGS) entry which is preliminary data.</text>
</comment>
<feature type="signal peptide" evidence="1">
    <location>
        <begin position="1"/>
        <end position="21"/>
    </location>
</feature>
<protein>
    <submittedName>
        <fullName evidence="3">Rhodanese-like domain-containing protein</fullName>
    </submittedName>
</protein>
<evidence type="ECO:0000256" key="1">
    <source>
        <dbReference type="SAM" id="SignalP"/>
    </source>
</evidence>
<dbReference type="SMART" id="SM00450">
    <property type="entry name" value="RHOD"/>
    <property type="match status" value="1"/>
</dbReference>
<dbReference type="CDD" id="cd00158">
    <property type="entry name" value="RHOD"/>
    <property type="match status" value="1"/>
</dbReference>
<proteinExistence type="predicted"/>
<accession>A0A8J7PS73</accession>
<name>A0A8J7PS73_9PROT</name>
<evidence type="ECO:0000259" key="2">
    <source>
        <dbReference type="PROSITE" id="PS50206"/>
    </source>
</evidence>
<dbReference type="EMBL" id="JAFKGL010000012">
    <property type="protein sequence ID" value="MBN9412674.1"/>
    <property type="molecule type" value="Genomic_DNA"/>
</dbReference>
<dbReference type="InterPro" id="IPR036873">
    <property type="entry name" value="Rhodanese-like_dom_sf"/>
</dbReference>
<evidence type="ECO:0000313" key="4">
    <source>
        <dbReference type="Proteomes" id="UP000664414"/>
    </source>
</evidence>
<dbReference type="Pfam" id="PF00581">
    <property type="entry name" value="Rhodanese"/>
    <property type="match status" value="1"/>
</dbReference>
<dbReference type="Proteomes" id="UP000664414">
    <property type="component" value="Unassembled WGS sequence"/>
</dbReference>
<sequence>MNSIKLFLALSIFLFSPLTLQAHKKAPNQAEEISCGTIDMLGLEALMKAKTPFVLIDARTDKYFDGTLISGATRLHIESTQEEIDNLLPEKNTLIVVYCAGVKCPASKMMASRLLKEGYKNIIDYHNGIREWKAHNKPIEKA</sequence>
<organism evidence="3 4">
    <name type="scientific">Candidatus Paracaedimonas acanthamoebae</name>
    <dbReference type="NCBI Taxonomy" id="244581"/>
    <lineage>
        <taxon>Bacteria</taxon>
        <taxon>Pseudomonadati</taxon>
        <taxon>Pseudomonadota</taxon>
        <taxon>Alphaproteobacteria</taxon>
        <taxon>Holosporales</taxon>
        <taxon>Caedimonadaceae</taxon>
        <taxon>Candidatus Paracaedimonas</taxon>
    </lineage>
</organism>
<dbReference type="AlphaFoldDB" id="A0A8J7PS73"/>
<reference evidence="3" key="1">
    <citation type="submission" date="2021-02" db="EMBL/GenBank/DDBJ databases">
        <title>Thiocyanate and organic carbon inputs drive convergent selection for specific autotrophic Afipia and Thiobacillus strains within complex microbiomes.</title>
        <authorList>
            <person name="Huddy R.J."/>
            <person name="Sachdeva R."/>
            <person name="Kadzinga F."/>
            <person name="Kantor R.S."/>
            <person name="Harrison S.T.L."/>
            <person name="Banfield J.F."/>
        </authorList>
    </citation>
    <scope>NUCLEOTIDE SEQUENCE</scope>
    <source>
        <strain evidence="3">SCN18_10_11_15_R4_P_38_20</strain>
    </source>
</reference>
<dbReference type="PANTHER" id="PTHR43031">
    <property type="entry name" value="FAD-DEPENDENT OXIDOREDUCTASE"/>
    <property type="match status" value="1"/>
</dbReference>
<dbReference type="InterPro" id="IPR050229">
    <property type="entry name" value="GlpE_sulfurtransferase"/>
</dbReference>
<feature type="chain" id="PRO_5035241483" evidence="1">
    <location>
        <begin position="22"/>
        <end position="142"/>
    </location>
</feature>
<feature type="domain" description="Rhodanese" evidence="2">
    <location>
        <begin position="49"/>
        <end position="141"/>
    </location>
</feature>
<dbReference type="Gene3D" id="3.40.250.10">
    <property type="entry name" value="Rhodanese-like domain"/>
    <property type="match status" value="1"/>
</dbReference>
<dbReference type="PANTHER" id="PTHR43031:SF16">
    <property type="entry name" value="OXIDOREDUCTASE"/>
    <property type="match status" value="1"/>
</dbReference>
<keyword evidence="1" id="KW-0732">Signal</keyword>
<dbReference type="SUPFAM" id="SSF52821">
    <property type="entry name" value="Rhodanese/Cell cycle control phosphatase"/>
    <property type="match status" value="1"/>
</dbReference>
<dbReference type="InterPro" id="IPR001763">
    <property type="entry name" value="Rhodanese-like_dom"/>
</dbReference>
<gene>
    <name evidence="3" type="ORF">J0H12_01945</name>
</gene>
<dbReference type="PROSITE" id="PS50206">
    <property type="entry name" value="RHODANESE_3"/>
    <property type="match status" value="1"/>
</dbReference>